<dbReference type="OrthoDB" id="9787053at2"/>
<dbReference type="PANTHER" id="PTHR36573:SF1">
    <property type="entry name" value="INTERMEMBRANE PHOSPHOLIPID TRANSPORT SYSTEM BINDING PROTEIN MLAC"/>
    <property type="match status" value="1"/>
</dbReference>
<feature type="signal peptide" evidence="1">
    <location>
        <begin position="1"/>
        <end position="21"/>
    </location>
</feature>
<sequence>MRPLINALFAVGLLLPALAFASATPQQVVEDTSHKVMDVLDANRETYRNDVEAFTQGLNEVLEPVVDFDGIARSVMTVRYSRGATDEQMQRFIETFKRSMVQFYGNALLDFKSGEITVLPANNREPRPDRASVDMQVKANDGQVYTATYTMTDINGQWKVRNVIVEGINIGLLFRDQFAQAMKTHNNDLNAVIDNWGSVVAKSRDVASQEVQQ</sequence>
<evidence type="ECO:0000313" key="3">
    <source>
        <dbReference type="Proteomes" id="UP000243451"/>
    </source>
</evidence>
<proteinExistence type="predicted"/>
<dbReference type="Gene3D" id="3.10.450.710">
    <property type="entry name" value="Tgt2/MlaC"/>
    <property type="match status" value="1"/>
</dbReference>
<comment type="caution">
    <text evidence="2">The sequence shown here is derived from an EMBL/GenBank/DDBJ whole genome shotgun (WGS) entry which is preliminary data.</text>
</comment>
<dbReference type="Pfam" id="PF05494">
    <property type="entry name" value="MlaC"/>
    <property type="match status" value="1"/>
</dbReference>
<keyword evidence="1" id="KW-0732">Signal</keyword>
<evidence type="ECO:0000256" key="1">
    <source>
        <dbReference type="SAM" id="SignalP"/>
    </source>
</evidence>
<name>A0A2P4EQY7_9GAMM</name>
<feature type="chain" id="PRO_5015136574" evidence="1">
    <location>
        <begin position="22"/>
        <end position="213"/>
    </location>
</feature>
<evidence type="ECO:0000313" key="2">
    <source>
        <dbReference type="EMBL" id="POB01013.1"/>
    </source>
</evidence>
<gene>
    <name evidence="2" type="ORF">C1949_17690</name>
</gene>
<protein>
    <submittedName>
        <fullName evidence="2">Toluene tolerance protein</fullName>
    </submittedName>
</protein>
<dbReference type="PIRSF" id="PIRSF004649">
    <property type="entry name" value="MlaC"/>
    <property type="match status" value="1"/>
</dbReference>
<dbReference type="RefSeq" id="WP_104739743.1">
    <property type="nucleotide sequence ID" value="NZ_BMHR01000008.1"/>
</dbReference>
<dbReference type="InterPro" id="IPR008869">
    <property type="entry name" value="MlaC/ttg2D"/>
</dbReference>
<dbReference type="PANTHER" id="PTHR36573">
    <property type="entry name" value="INTERMEMBRANE PHOSPHOLIPID TRANSPORT SYSTEM BINDING PROTEIN MLAC"/>
    <property type="match status" value="1"/>
</dbReference>
<accession>A0A2P4EQY7</accession>
<reference evidence="2 3" key="1">
    <citation type="submission" date="2018-01" db="EMBL/GenBank/DDBJ databases">
        <title>Draft genome of the type strain Pseudomonas oceani DSM 100277 isolated from the deep water in Okinawa trough, northwestern Pacific Ocean.</title>
        <authorList>
            <person name="Gomila M."/>
            <person name="Mulet M."/>
            <person name="Garcia-Valdes E."/>
            <person name="Lalucat J."/>
        </authorList>
    </citation>
    <scope>NUCLEOTIDE SEQUENCE [LARGE SCALE GENOMIC DNA]</scope>
    <source>
        <strain evidence="2 3">DSM 100277</strain>
    </source>
</reference>
<dbReference type="InterPro" id="IPR042245">
    <property type="entry name" value="Tgt2/MlaC_sf"/>
</dbReference>
<organism evidence="2 3">
    <name type="scientific">Halopseudomonas oceani</name>
    <dbReference type="NCBI Taxonomy" id="1708783"/>
    <lineage>
        <taxon>Bacteria</taxon>
        <taxon>Pseudomonadati</taxon>
        <taxon>Pseudomonadota</taxon>
        <taxon>Gammaproteobacteria</taxon>
        <taxon>Pseudomonadales</taxon>
        <taxon>Pseudomonadaceae</taxon>
        <taxon>Halopseudomonas</taxon>
    </lineage>
</organism>
<dbReference type="EMBL" id="PPSK01000026">
    <property type="protein sequence ID" value="POB01013.1"/>
    <property type="molecule type" value="Genomic_DNA"/>
</dbReference>
<dbReference type="AlphaFoldDB" id="A0A2P4EQY7"/>
<keyword evidence="3" id="KW-1185">Reference proteome</keyword>
<dbReference type="Proteomes" id="UP000243451">
    <property type="component" value="Unassembled WGS sequence"/>
</dbReference>